<dbReference type="SMART" id="SM00668">
    <property type="entry name" value="CTLH"/>
    <property type="match status" value="1"/>
</dbReference>
<dbReference type="PANTHER" id="PTHR12864">
    <property type="entry name" value="RAN BINDING PROTEIN 9-RELATED"/>
    <property type="match status" value="1"/>
</dbReference>
<dbReference type="Pfam" id="PF10607">
    <property type="entry name" value="CTLH"/>
    <property type="match status" value="1"/>
</dbReference>
<dbReference type="EMBL" id="MU001492">
    <property type="protein sequence ID" value="KAF2451412.1"/>
    <property type="molecule type" value="Genomic_DNA"/>
</dbReference>
<dbReference type="InterPro" id="IPR013144">
    <property type="entry name" value="CRA_dom"/>
</dbReference>
<dbReference type="InterPro" id="IPR006595">
    <property type="entry name" value="CTLH_C"/>
</dbReference>
<keyword evidence="4" id="KW-1185">Reference proteome</keyword>
<sequence>MSSSTVSVSVPTPTQQHPFQRKIDEIKPSKPDIDFLVMDYLISHGYPRTAAKFAKEAGVPTHLIEEESIEARVEIRHAIHKGDIDTAINQINDLDPQILDRNPALHFALLRLQLIELIRNCTSVPTSDITPAINFASSQLAPRAATNESFLKDLELTMTLLIFLPSNDLQPQLAELLKPELRQQVAAKVNEAILTSTGARGEARIYSLYRARQWSEIRAREAGKDLPASLPLGLEPSLVQANGHGEAGDVMVQ</sequence>
<reference evidence="3" key="1">
    <citation type="journal article" date="2020" name="Stud. Mycol.">
        <title>101 Dothideomycetes genomes: a test case for predicting lifestyles and emergence of pathogens.</title>
        <authorList>
            <person name="Haridas S."/>
            <person name="Albert R."/>
            <person name="Binder M."/>
            <person name="Bloem J."/>
            <person name="Labutti K."/>
            <person name="Salamov A."/>
            <person name="Andreopoulos B."/>
            <person name="Baker S."/>
            <person name="Barry K."/>
            <person name="Bills G."/>
            <person name="Bluhm B."/>
            <person name="Cannon C."/>
            <person name="Castanera R."/>
            <person name="Culley D."/>
            <person name="Daum C."/>
            <person name="Ezra D."/>
            <person name="Gonzalez J."/>
            <person name="Henrissat B."/>
            <person name="Kuo A."/>
            <person name="Liang C."/>
            <person name="Lipzen A."/>
            <person name="Lutzoni F."/>
            <person name="Magnuson J."/>
            <person name="Mondo S."/>
            <person name="Nolan M."/>
            <person name="Ohm R."/>
            <person name="Pangilinan J."/>
            <person name="Park H.-J."/>
            <person name="Ramirez L."/>
            <person name="Alfaro M."/>
            <person name="Sun H."/>
            <person name="Tritt A."/>
            <person name="Yoshinaga Y."/>
            <person name="Zwiers L.-H."/>
            <person name="Turgeon B."/>
            <person name="Goodwin S."/>
            <person name="Spatafora J."/>
            <person name="Crous P."/>
            <person name="Grigoriev I."/>
        </authorList>
    </citation>
    <scope>NUCLEOTIDE SEQUENCE</scope>
    <source>
        <strain evidence="3">CBS 690.94</strain>
    </source>
</reference>
<dbReference type="AlphaFoldDB" id="A0A9P4PWC2"/>
<dbReference type="PROSITE" id="PS50897">
    <property type="entry name" value="CTLH"/>
    <property type="match status" value="1"/>
</dbReference>
<gene>
    <name evidence="3" type="ORF">P171DRAFT_492777</name>
</gene>
<feature type="domain" description="CTLH" evidence="2">
    <location>
        <begin position="68"/>
        <end position="125"/>
    </location>
</feature>
<protein>
    <recommendedName>
        <fullName evidence="2">CTLH domain-containing protein</fullName>
    </recommendedName>
</protein>
<organism evidence="3 4">
    <name type="scientific">Karstenula rhodostoma CBS 690.94</name>
    <dbReference type="NCBI Taxonomy" id="1392251"/>
    <lineage>
        <taxon>Eukaryota</taxon>
        <taxon>Fungi</taxon>
        <taxon>Dikarya</taxon>
        <taxon>Ascomycota</taxon>
        <taxon>Pezizomycotina</taxon>
        <taxon>Dothideomycetes</taxon>
        <taxon>Pleosporomycetidae</taxon>
        <taxon>Pleosporales</taxon>
        <taxon>Massarineae</taxon>
        <taxon>Didymosphaeriaceae</taxon>
        <taxon>Karstenula</taxon>
    </lineage>
</organism>
<evidence type="ECO:0000256" key="1">
    <source>
        <dbReference type="ARBA" id="ARBA00002343"/>
    </source>
</evidence>
<name>A0A9P4PWC2_9PLEO</name>
<dbReference type="Pfam" id="PF08513">
    <property type="entry name" value="LisH"/>
    <property type="match status" value="1"/>
</dbReference>
<comment type="function">
    <text evidence="1">Involved in the proteasome-dependent degradation of fructose-1,6-bisphosphatase.</text>
</comment>
<evidence type="ECO:0000313" key="3">
    <source>
        <dbReference type="EMBL" id="KAF2451412.1"/>
    </source>
</evidence>
<dbReference type="SMART" id="SM00757">
    <property type="entry name" value="CRA"/>
    <property type="match status" value="1"/>
</dbReference>
<evidence type="ECO:0000313" key="4">
    <source>
        <dbReference type="Proteomes" id="UP000799764"/>
    </source>
</evidence>
<evidence type="ECO:0000259" key="2">
    <source>
        <dbReference type="PROSITE" id="PS50897"/>
    </source>
</evidence>
<accession>A0A9P4PWC2</accession>
<dbReference type="InterPro" id="IPR006594">
    <property type="entry name" value="LisH"/>
</dbReference>
<dbReference type="InterPro" id="IPR024964">
    <property type="entry name" value="CTLH/CRA"/>
</dbReference>
<dbReference type="InterPro" id="IPR050618">
    <property type="entry name" value="Ubq-SigPath_Reg"/>
</dbReference>
<dbReference type="OrthoDB" id="2415936at2759"/>
<comment type="caution">
    <text evidence="3">The sequence shown here is derived from an EMBL/GenBank/DDBJ whole genome shotgun (WGS) entry which is preliminary data.</text>
</comment>
<proteinExistence type="predicted"/>
<dbReference type="SMART" id="SM00667">
    <property type="entry name" value="LisH"/>
    <property type="match status" value="1"/>
</dbReference>
<dbReference type="PROSITE" id="PS50896">
    <property type="entry name" value="LISH"/>
    <property type="match status" value="1"/>
</dbReference>
<dbReference type="Proteomes" id="UP000799764">
    <property type="component" value="Unassembled WGS sequence"/>
</dbReference>